<evidence type="ECO:0000256" key="1">
    <source>
        <dbReference type="ARBA" id="ARBA00006484"/>
    </source>
</evidence>
<reference evidence="6 7" key="1">
    <citation type="submission" date="2021-01" db="EMBL/GenBank/DDBJ databases">
        <title>Genomic Encyclopedia of Type Strains, Phase IV (KMG-IV): sequencing the most valuable type-strain genomes for metagenomic binning, comparative biology and taxonomic classification.</title>
        <authorList>
            <person name="Goeker M."/>
        </authorList>
    </citation>
    <scope>NUCLEOTIDE SEQUENCE [LARGE SCALE GENOMIC DNA]</scope>
    <source>
        <strain evidence="6 7">DSM 25879</strain>
    </source>
</reference>
<name>A0ABS2NZQ8_9BACI</name>
<dbReference type="SMART" id="SM00822">
    <property type="entry name" value="PKS_KR"/>
    <property type="match status" value="1"/>
</dbReference>
<protein>
    <submittedName>
        <fullName evidence="6">NAD(P)-dependent dehydrogenase (Short-subunit alcohol dehydrogenase family)</fullName>
    </submittedName>
</protein>
<evidence type="ECO:0000259" key="5">
    <source>
        <dbReference type="SMART" id="SM00822"/>
    </source>
</evidence>
<keyword evidence="2" id="KW-0521">NADP</keyword>
<dbReference type="Proteomes" id="UP000737402">
    <property type="component" value="Unassembled WGS sequence"/>
</dbReference>
<dbReference type="InterPro" id="IPR002347">
    <property type="entry name" value="SDR_fam"/>
</dbReference>
<dbReference type="InterPro" id="IPR045313">
    <property type="entry name" value="CBR1-like"/>
</dbReference>
<evidence type="ECO:0000313" key="6">
    <source>
        <dbReference type="EMBL" id="MBM7620104.1"/>
    </source>
</evidence>
<evidence type="ECO:0000256" key="4">
    <source>
        <dbReference type="RuleBase" id="RU000363"/>
    </source>
</evidence>
<proteinExistence type="inferred from homology"/>
<organism evidence="6 7">
    <name type="scientific">Sutcliffiella tianshenii</name>
    <dbReference type="NCBI Taxonomy" id="1463404"/>
    <lineage>
        <taxon>Bacteria</taxon>
        <taxon>Bacillati</taxon>
        <taxon>Bacillota</taxon>
        <taxon>Bacilli</taxon>
        <taxon>Bacillales</taxon>
        <taxon>Bacillaceae</taxon>
        <taxon>Sutcliffiella</taxon>
    </lineage>
</organism>
<dbReference type="Gene3D" id="3.40.50.720">
    <property type="entry name" value="NAD(P)-binding Rossmann-like Domain"/>
    <property type="match status" value="1"/>
</dbReference>
<comment type="similarity">
    <text evidence="1 4">Belongs to the short-chain dehydrogenases/reductases (SDR) family.</text>
</comment>
<accession>A0ABS2NZQ8</accession>
<sequence length="232" mass="25148">MNPKTAIVTGANRGIGLEISRQLGQLGVKVIMTARNEEKGEAAYSQLKTEGLDVHFHALDVTNEESIQMLPRDVKEQFGALNILINNAGIFLDDKNSILDIDLDTVRKTMETNVYGPLRLSQLLAPLLKKSEAGRIVNVSSGMGAIEDLGGWDPAYSLSKTALNVLTIQLADALRDSGVMVNSMCPGWVRTDMGGSSAPRSVEEGADTAVWLATGEVGRTGLFFRDRKEISW</sequence>
<comment type="caution">
    <text evidence="6">The sequence shown here is derived from an EMBL/GenBank/DDBJ whole genome shotgun (WGS) entry which is preliminary data.</text>
</comment>
<evidence type="ECO:0000313" key="7">
    <source>
        <dbReference type="Proteomes" id="UP000737402"/>
    </source>
</evidence>
<dbReference type="PANTHER" id="PTHR43963">
    <property type="entry name" value="CARBONYL REDUCTASE 1-RELATED"/>
    <property type="match status" value="1"/>
</dbReference>
<dbReference type="PRINTS" id="PR00080">
    <property type="entry name" value="SDRFAMILY"/>
</dbReference>
<keyword evidence="3" id="KW-0560">Oxidoreductase</keyword>
<dbReference type="InterPro" id="IPR036291">
    <property type="entry name" value="NAD(P)-bd_dom_sf"/>
</dbReference>
<gene>
    <name evidence="6" type="ORF">JOC95_001956</name>
</gene>
<evidence type="ECO:0000256" key="2">
    <source>
        <dbReference type="ARBA" id="ARBA00022857"/>
    </source>
</evidence>
<feature type="domain" description="Ketoreductase" evidence="5">
    <location>
        <begin position="4"/>
        <end position="214"/>
    </location>
</feature>
<dbReference type="EMBL" id="JAFBED010000003">
    <property type="protein sequence ID" value="MBM7620104.1"/>
    <property type="molecule type" value="Genomic_DNA"/>
</dbReference>
<dbReference type="Pfam" id="PF00106">
    <property type="entry name" value="adh_short"/>
    <property type="match status" value="1"/>
</dbReference>
<dbReference type="InterPro" id="IPR057326">
    <property type="entry name" value="KR_dom"/>
</dbReference>
<keyword evidence="7" id="KW-1185">Reference proteome</keyword>
<dbReference type="SUPFAM" id="SSF51735">
    <property type="entry name" value="NAD(P)-binding Rossmann-fold domains"/>
    <property type="match status" value="1"/>
</dbReference>
<dbReference type="PRINTS" id="PR00081">
    <property type="entry name" value="GDHRDH"/>
</dbReference>
<dbReference type="CDD" id="cd05324">
    <property type="entry name" value="carb_red_PTCR-like_SDR_c"/>
    <property type="match status" value="1"/>
</dbReference>
<dbReference type="PANTHER" id="PTHR43963:SF6">
    <property type="entry name" value="CHAIN DEHYDROGENASE FAMILY PROTEIN, PUTATIVE (AFU_ORTHOLOGUE AFUA_3G15350)-RELATED"/>
    <property type="match status" value="1"/>
</dbReference>
<evidence type="ECO:0000256" key="3">
    <source>
        <dbReference type="ARBA" id="ARBA00023002"/>
    </source>
</evidence>
<dbReference type="RefSeq" id="WP_204415479.1">
    <property type="nucleotide sequence ID" value="NZ_JAFBED010000003.1"/>
</dbReference>